<dbReference type="PANTHER" id="PTHR42731">
    <property type="entry name" value="SLL1084 PROTEIN"/>
    <property type="match status" value="1"/>
</dbReference>
<accession>A0A538SI63</accession>
<dbReference type="SUPFAM" id="SSF102114">
    <property type="entry name" value="Radical SAM enzymes"/>
    <property type="match status" value="1"/>
</dbReference>
<feature type="region of interest" description="Disordered" evidence="1">
    <location>
        <begin position="632"/>
        <end position="665"/>
    </location>
</feature>
<dbReference type="GO" id="GO:0031419">
    <property type="term" value="F:cobalamin binding"/>
    <property type="evidence" value="ECO:0007669"/>
    <property type="project" value="InterPro"/>
</dbReference>
<dbReference type="InterPro" id="IPR018768">
    <property type="entry name" value="DUF2344"/>
</dbReference>
<proteinExistence type="predicted"/>
<dbReference type="GO" id="GO:0051536">
    <property type="term" value="F:iron-sulfur cluster binding"/>
    <property type="evidence" value="ECO:0007669"/>
    <property type="project" value="InterPro"/>
</dbReference>
<dbReference type="PROSITE" id="PS51918">
    <property type="entry name" value="RADICAL_SAM"/>
    <property type="match status" value="1"/>
</dbReference>
<dbReference type="EMBL" id="VBOT01000082">
    <property type="protein sequence ID" value="TMQ51064.1"/>
    <property type="molecule type" value="Genomic_DNA"/>
</dbReference>
<dbReference type="SFLD" id="SFLDG01082">
    <property type="entry name" value="B12-binding_domain_containing"/>
    <property type="match status" value="1"/>
</dbReference>
<feature type="domain" description="B12-binding" evidence="2">
    <location>
        <begin position="39"/>
        <end position="192"/>
    </location>
</feature>
<dbReference type="AlphaFoldDB" id="A0A538SI63"/>
<organism evidence="4 5">
    <name type="scientific">Eiseniibacteriota bacterium</name>
    <dbReference type="NCBI Taxonomy" id="2212470"/>
    <lineage>
        <taxon>Bacteria</taxon>
        <taxon>Candidatus Eiseniibacteriota</taxon>
    </lineage>
</organism>
<evidence type="ECO:0000259" key="3">
    <source>
        <dbReference type="PROSITE" id="PS51918"/>
    </source>
</evidence>
<dbReference type="Pfam" id="PF04055">
    <property type="entry name" value="Radical_SAM"/>
    <property type="match status" value="1"/>
</dbReference>
<evidence type="ECO:0000259" key="2">
    <source>
        <dbReference type="PROSITE" id="PS51332"/>
    </source>
</evidence>
<dbReference type="GO" id="GO:0003824">
    <property type="term" value="F:catalytic activity"/>
    <property type="evidence" value="ECO:0007669"/>
    <property type="project" value="InterPro"/>
</dbReference>
<dbReference type="InterPro" id="IPR006638">
    <property type="entry name" value="Elp3/MiaA/NifB-like_rSAM"/>
</dbReference>
<name>A0A538SI63_UNCEI</name>
<dbReference type="PROSITE" id="PS51332">
    <property type="entry name" value="B12_BINDING"/>
    <property type="match status" value="1"/>
</dbReference>
<dbReference type="InterPro" id="IPR006158">
    <property type="entry name" value="Cobalamin-bd"/>
</dbReference>
<protein>
    <submittedName>
        <fullName evidence="4">TIGR03960 family B12-binding radical SAM protein</fullName>
    </submittedName>
</protein>
<comment type="caution">
    <text evidence="4">The sequence shown here is derived from an EMBL/GenBank/DDBJ whole genome shotgun (WGS) entry which is preliminary data.</text>
</comment>
<dbReference type="PANTHER" id="PTHR42731:SF1">
    <property type="entry name" value="RADICAL SAM DOMAIN PROTEIN"/>
    <property type="match status" value="1"/>
</dbReference>
<dbReference type="Pfam" id="PF10105">
    <property type="entry name" value="DUF2344"/>
    <property type="match status" value="1"/>
</dbReference>
<dbReference type="Gene3D" id="3.80.30.20">
    <property type="entry name" value="tm_1862 like domain"/>
    <property type="match status" value="1"/>
</dbReference>
<dbReference type="InterPro" id="IPR023404">
    <property type="entry name" value="rSAM_horseshoe"/>
</dbReference>
<reference evidence="4 5" key="1">
    <citation type="journal article" date="2019" name="Nat. Microbiol.">
        <title>Mediterranean grassland soil C-N compound turnover is dependent on rainfall and depth, and is mediated by genomically divergent microorganisms.</title>
        <authorList>
            <person name="Diamond S."/>
            <person name="Andeer P.F."/>
            <person name="Li Z."/>
            <person name="Crits-Christoph A."/>
            <person name="Burstein D."/>
            <person name="Anantharaman K."/>
            <person name="Lane K.R."/>
            <person name="Thomas B.C."/>
            <person name="Pan C."/>
            <person name="Northen T.R."/>
            <person name="Banfield J.F."/>
        </authorList>
    </citation>
    <scope>NUCLEOTIDE SEQUENCE [LARGE SCALE GENOMIC DNA]</scope>
    <source>
        <strain evidence="4">WS_3</strain>
    </source>
</reference>
<feature type="compositionally biased region" description="Low complexity" evidence="1">
    <location>
        <begin position="643"/>
        <end position="656"/>
    </location>
</feature>
<evidence type="ECO:0000313" key="4">
    <source>
        <dbReference type="EMBL" id="TMQ51064.1"/>
    </source>
</evidence>
<dbReference type="NCBIfam" id="TIGR03960">
    <property type="entry name" value="rSAM_fuse_unch"/>
    <property type="match status" value="1"/>
</dbReference>
<evidence type="ECO:0000313" key="5">
    <source>
        <dbReference type="Proteomes" id="UP000320184"/>
    </source>
</evidence>
<dbReference type="InterPro" id="IPR045784">
    <property type="entry name" value="Radical_SAM_N2"/>
</dbReference>
<dbReference type="CDD" id="cd01335">
    <property type="entry name" value="Radical_SAM"/>
    <property type="match status" value="1"/>
</dbReference>
<dbReference type="GO" id="GO:0046872">
    <property type="term" value="F:metal ion binding"/>
    <property type="evidence" value="ECO:0007669"/>
    <property type="project" value="InterPro"/>
</dbReference>
<feature type="domain" description="Radical SAM core" evidence="3">
    <location>
        <begin position="256"/>
        <end position="489"/>
    </location>
</feature>
<dbReference type="SMART" id="SM00729">
    <property type="entry name" value="Elp3"/>
    <property type="match status" value="1"/>
</dbReference>
<dbReference type="NCBIfam" id="TIGR03936">
    <property type="entry name" value="sam_1_link_chp"/>
    <property type="match status" value="1"/>
</dbReference>
<dbReference type="InterPro" id="IPR007197">
    <property type="entry name" value="rSAM"/>
</dbReference>
<dbReference type="InterPro" id="IPR023862">
    <property type="entry name" value="CHP03960_rSAM"/>
</dbReference>
<dbReference type="InterPro" id="IPR058240">
    <property type="entry name" value="rSAM_sf"/>
</dbReference>
<gene>
    <name evidence="4" type="ORF">E6K73_06785</name>
</gene>
<sequence length="913" mass="101677">MTATVTELIQHQLLPRVSKPNRYLGNALHVPRKPLESAEVSVLLAFPDAYEIGLSNLGLRIVHHVLNQRPDTAAELTFAPWPDAEAEMRRLGIPLFSLDTHAPADRFDVIGFSLQYELQYTNVLNMLDLAGVPLRSVERDESHPLVIAGGAQAFSPEPMAEFIDAFVIGDGEEVVHAVADLVRAAKRDGWPRTRLLRRLAHVGGIYVPWGYHTQASPEGWLVPVPRAGFPARVASVWVKELRAEYTPAAPLLPIGEITHDRLSVEIMRGCTRGCRFCQAGMINRPVREKPAQQVVEEVLRGLEATGLEEVSLVSLSSTDHTQIVEQVAALAGELCPSRVQISLPSTRPDNVPAEVARRIAAQKKGSITLAPEAGSQRMRDVINKNHTEEELLDSVGTAAREGYTGAKLYFMCGLPGEQDDDLRAILDLSHKAWRRAREEGNAGFRITVSVSPHVPKPHTPFAWAEQVSTAELNRRLAVLRDAARGKPVALKYRDAETSMLEGVFTRGDRRLGAVVEEAFRRGCRFDAWTEHLRFQTWLEVFRDFGIDPERYLVEHSTECEQPWDVVQSPVTRKFLVREKQRADRAAVTDDCRLEDKCFSCGVAECPQRPWVKQPHPPLDLVRAREAAGVKFGRGARAGRRARSPGWPAGGRAPRAAQSETPDRAAVAHGLRTSTRFRILFAKRDEMRFTSHLDLMRAWERALRRSRLPIAFTQGHHPHLKMSFGPPLPLGFRSRAEVFDLELCRPPAVDLREGLNAALPEGLAVLDFRPILFKTPSLMSQLEGASYRVRFTRSFLDQIGIAAASVAEVLEARAAELLARDHVIVCRRSEVQTREFDARPSIVSLAVSDEEPPAVLDAHLRFTARAQVRPDEVAALLIPDADTRTLDVERVMLWTERDGRRLDPLALLGARSGA</sequence>
<dbReference type="Proteomes" id="UP000320184">
    <property type="component" value="Unassembled WGS sequence"/>
</dbReference>
<dbReference type="Pfam" id="PF19864">
    <property type="entry name" value="Radical_SAM_N2"/>
    <property type="match status" value="1"/>
</dbReference>
<dbReference type="SFLD" id="SFLDS00029">
    <property type="entry name" value="Radical_SAM"/>
    <property type="match status" value="1"/>
</dbReference>
<evidence type="ECO:0000256" key="1">
    <source>
        <dbReference type="SAM" id="MobiDB-lite"/>
    </source>
</evidence>